<dbReference type="InterPro" id="IPR006680">
    <property type="entry name" value="Amidohydro-rel"/>
</dbReference>
<comment type="catalytic activity">
    <reaction evidence="7 8">
        <text>N-acetyl-D-glucosamine 6-phosphate + H2O = D-glucosamine 6-phosphate + acetate</text>
        <dbReference type="Rhea" id="RHEA:22936"/>
        <dbReference type="ChEBI" id="CHEBI:15377"/>
        <dbReference type="ChEBI" id="CHEBI:30089"/>
        <dbReference type="ChEBI" id="CHEBI:57513"/>
        <dbReference type="ChEBI" id="CHEBI:58725"/>
        <dbReference type="EC" id="3.5.1.25"/>
    </reaction>
</comment>
<dbReference type="EMBL" id="UFQT01001174">
    <property type="protein sequence ID" value="SSX29306.1"/>
    <property type="molecule type" value="Genomic_DNA"/>
</dbReference>
<proteinExistence type="inferred from homology"/>
<evidence type="ECO:0000256" key="2">
    <source>
        <dbReference type="ARBA" id="ARBA00011899"/>
    </source>
</evidence>
<dbReference type="GO" id="GO:0006046">
    <property type="term" value="P:N-acetylglucosamine catabolic process"/>
    <property type="evidence" value="ECO:0007669"/>
    <property type="project" value="TreeGrafter"/>
</dbReference>
<dbReference type="EMBL" id="UFQT01000205">
    <property type="protein sequence ID" value="SSX21694.1"/>
    <property type="molecule type" value="Genomic_DNA"/>
</dbReference>
<sequence length="399" mass="43761">MSHHNKLLQFFNCRILRNSAIIKEDLWVRNGKIINPEKVFFDEKVQAHERYDCKNAIISPGFIELQINGGYGVDFSYDVDTVEQGVSKVAKELLKHGVTSFCPTVVTNSKDVYAKVLPKIKKAPGGKHGATVLGVHLEGPFINVEKKGAHPPECILELTEGFKTLQDTYGCLDNVSIVTLAPEKQNANEVIRELNKRKIIISLGHSMGALSHGEEAVRNGATFITHLFNAMLPFHHRDPGLVGLLASSEIPKGVTVYYGIISDGVHTHPAALRIAYRTHPDGVVLVTDAISPMGLEEGVHRIGKMTVEIRNHQAYVLGTNTLCGSITPMDECIKFFKKATNCGNVFALEAASLHPARCMGIDQTKGKLDFGCDADLVFLDDDLNVLATYIAGECVYRAN</sequence>
<dbReference type="InterPro" id="IPR003764">
    <property type="entry name" value="GlcNAc_6-P_deAcase"/>
</dbReference>
<gene>
    <name evidence="13" type="primary">CSON005137</name>
    <name evidence="14" type="synonym">CSON001122</name>
</gene>
<dbReference type="InterPro" id="IPR032466">
    <property type="entry name" value="Metal_Hydrolase"/>
</dbReference>
<evidence type="ECO:0000256" key="6">
    <source>
        <dbReference type="ARBA" id="ARBA00023277"/>
    </source>
</evidence>
<evidence type="ECO:0000256" key="11">
    <source>
        <dbReference type="PIRSR" id="PIRSR038994-3"/>
    </source>
</evidence>
<accession>A0A336LUT2</accession>
<evidence type="ECO:0000259" key="12">
    <source>
        <dbReference type="Pfam" id="PF01979"/>
    </source>
</evidence>
<feature type="binding site" evidence="10">
    <location>
        <begin position="229"/>
        <end position="230"/>
    </location>
    <ligand>
        <name>substrate</name>
    </ligand>
</feature>
<evidence type="ECO:0000313" key="13">
    <source>
        <dbReference type="EMBL" id="SSX21694.1"/>
    </source>
</evidence>
<evidence type="ECO:0000256" key="5">
    <source>
        <dbReference type="ARBA" id="ARBA00022801"/>
    </source>
</evidence>
<name>A0A336LUT2_CULSO</name>
<feature type="domain" description="Amidohydrolase-related" evidence="12">
    <location>
        <begin position="57"/>
        <end position="394"/>
    </location>
</feature>
<dbReference type="PIRSF" id="PIRSF038994">
    <property type="entry name" value="NagA"/>
    <property type="match status" value="1"/>
</dbReference>
<organism evidence="13">
    <name type="scientific">Culicoides sonorensis</name>
    <name type="common">Biting midge</name>
    <dbReference type="NCBI Taxonomy" id="179676"/>
    <lineage>
        <taxon>Eukaryota</taxon>
        <taxon>Metazoa</taxon>
        <taxon>Ecdysozoa</taxon>
        <taxon>Arthropoda</taxon>
        <taxon>Hexapoda</taxon>
        <taxon>Insecta</taxon>
        <taxon>Pterygota</taxon>
        <taxon>Neoptera</taxon>
        <taxon>Endopterygota</taxon>
        <taxon>Diptera</taxon>
        <taxon>Nematocera</taxon>
        <taxon>Chironomoidea</taxon>
        <taxon>Ceratopogonidae</taxon>
        <taxon>Ceratopogoninae</taxon>
        <taxon>Culicoides</taxon>
        <taxon>Monoculicoides</taxon>
    </lineage>
</organism>
<protein>
    <recommendedName>
        <fullName evidence="3 8">N-acetylglucosamine-6-phosphate deacetylase</fullName>
        <ecNumber evidence="2 8">3.5.1.25</ecNumber>
    </recommendedName>
</protein>
<feature type="binding site" evidence="11">
    <location>
        <position position="138"/>
    </location>
    <ligand>
        <name>Zn(2+)</name>
        <dbReference type="ChEBI" id="CHEBI:29105"/>
    </ligand>
</feature>
<dbReference type="EC" id="3.5.1.25" evidence="2 8"/>
<evidence type="ECO:0000256" key="4">
    <source>
        <dbReference type="ARBA" id="ARBA00022723"/>
    </source>
</evidence>
<keyword evidence="4 11" id="KW-0479">Metal-binding</keyword>
<dbReference type="Pfam" id="PF01979">
    <property type="entry name" value="Amidohydro_1"/>
    <property type="match status" value="1"/>
</dbReference>
<dbReference type="GO" id="GO:0106279">
    <property type="term" value="P:negative regulation of UDP-N-acetylglucosamine biosynthetic process"/>
    <property type="evidence" value="ECO:0007669"/>
    <property type="project" value="UniProtKB-ARBA"/>
</dbReference>
<feature type="binding site" evidence="11">
    <location>
        <position position="205"/>
    </location>
    <ligand>
        <name>Zn(2+)</name>
        <dbReference type="ChEBI" id="CHEBI:29105"/>
    </ligand>
</feature>
<dbReference type="Gene3D" id="3.20.20.140">
    <property type="entry name" value="Metal-dependent hydrolases"/>
    <property type="match status" value="1"/>
</dbReference>
<dbReference type="InterPro" id="IPR011059">
    <property type="entry name" value="Metal-dep_hydrolase_composite"/>
</dbReference>
<evidence type="ECO:0000256" key="8">
    <source>
        <dbReference type="PIRNR" id="PIRNR038994"/>
    </source>
</evidence>
<dbReference type="VEuPathDB" id="VectorBase:CSON001122"/>
<evidence type="ECO:0000256" key="10">
    <source>
        <dbReference type="PIRSR" id="PIRSR038994-2"/>
    </source>
</evidence>
<feature type="binding site" evidence="10">
    <location>
        <position position="266"/>
    </location>
    <ligand>
        <name>substrate</name>
    </ligand>
</feature>
<dbReference type="PANTHER" id="PTHR11113">
    <property type="entry name" value="N-ACETYLGLUCOSAMINE-6-PHOSPHATE DEACETYLASE"/>
    <property type="match status" value="1"/>
</dbReference>
<dbReference type="GO" id="GO:0019262">
    <property type="term" value="P:N-acetylneuraminate catabolic process"/>
    <property type="evidence" value="ECO:0007669"/>
    <property type="project" value="UniProtKB-ARBA"/>
</dbReference>
<keyword evidence="6 8" id="KW-0119">Carbohydrate metabolism</keyword>
<dbReference type="PANTHER" id="PTHR11113:SF14">
    <property type="entry name" value="N-ACETYLGLUCOSAMINE-6-PHOSPHATE DEACETYLASE"/>
    <property type="match status" value="1"/>
</dbReference>
<dbReference type="FunFam" id="3.20.20.140:FF:000023">
    <property type="entry name" value="N-acetylglucosamine-6-phosphate deacetylase"/>
    <property type="match status" value="1"/>
</dbReference>
<evidence type="ECO:0000256" key="3">
    <source>
        <dbReference type="ARBA" id="ARBA00018029"/>
    </source>
</evidence>
<dbReference type="SUPFAM" id="SSF51556">
    <property type="entry name" value="Metallo-dependent hydrolases"/>
    <property type="match status" value="1"/>
</dbReference>
<keyword evidence="5 8" id="KW-0378">Hydrolase</keyword>
<comment type="cofactor">
    <cofactor evidence="11">
        <name>a divalent metal cation</name>
        <dbReference type="ChEBI" id="CHEBI:60240"/>
    </cofactor>
    <text evidence="11">Binds 1 divalent metal cation per subunit.</text>
</comment>
<dbReference type="GO" id="GO:0046872">
    <property type="term" value="F:metal ion binding"/>
    <property type="evidence" value="ECO:0007669"/>
    <property type="project" value="UniProtKB-KW"/>
</dbReference>
<dbReference type="GO" id="GO:0008448">
    <property type="term" value="F:N-acetylglucosamine-6-phosphate deacetylase activity"/>
    <property type="evidence" value="ECO:0007669"/>
    <property type="project" value="UniProtKB-UniRule"/>
</dbReference>
<dbReference type="VEuPathDB" id="VectorBase:CSON005137"/>
<dbReference type="SUPFAM" id="SSF51338">
    <property type="entry name" value="Composite domain of metallo-dependent hydrolases"/>
    <property type="match status" value="1"/>
</dbReference>
<comment type="similarity">
    <text evidence="1 8">Belongs to the metallo-dependent hydrolases superfamily. NagA family.</text>
</comment>
<evidence type="ECO:0000256" key="9">
    <source>
        <dbReference type="PIRSR" id="PIRSR038994-1"/>
    </source>
</evidence>
<dbReference type="CDD" id="cd00854">
    <property type="entry name" value="NagA"/>
    <property type="match status" value="1"/>
</dbReference>
<evidence type="ECO:0000313" key="14">
    <source>
        <dbReference type="EMBL" id="SSX29306.1"/>
    </source>
</evidence>
<evidence type="ECO:0000256" key="7">
    <source>
        <dbReference type="ARBA" id="ARBA00047647"/>
    </source>
</evidence>
<dbReference type="AlphaFoldDB" id="A0A336LUT2"/>
<dbReference type="OMA" id="DQIIECH"/>
<feature type="binding site" evidence="10">
    <location>
        <position position="237"/>
    </location>
    <ligand>
        <name>substrate</name>
    </ligand>
</feature>
<dbReference type="Gene3D" id="2.30.40.10">
    <property type="entry name" value="Urease, subunit C, domain 1"/>
    <property type="match status" value="1"/>
</dbReference>
<dbReference type="NCBIfam" id="TIGR00221">
    <property type="entry name" value="nagA"/>
    <property type="match status" value="1"/>
</dbReference>
<reference evidence="13" key="1">
    <citation type="submission" date="2018-07" db="EMBL/GenBank/DDBJ databases">
        <authorList>
            <person name="Quirk P.G."/>
            <person name="Krulwich T.A."/>
        </authorList>
    </citation>
    <scope>NUCLEOTIDE SEQUENCE</scope>
</reference>
<feature type="active site" description="Proton donor/acceptor" evidence="9">
    <location>
        <position position="288"/>
    </location>
</feature>
<feature type="binding site" evidence="11">
    <location>
        <position position="226"/>
    </location>
    <ligand>
        <name>Zn(2+)</name>
        <dbReference type="ChEBI" id="CHEBI:29105"/>
    </ligand>
</feature>
<feature type="binding site" evidence="10">
    <location>
        <begin position="322"/>
        <end position="324"/>
    </location>
    <ligand>
        <name>substrate</name>
    </ligand>
</feature>
<feature type="binding site" evidence="10">
    <location>
        <position position="149"/>
    </location>
    <ligand>
        <name>substrate</name>
    </ligand>
</feature>
<evidence type="ECO:0000256" key="1">
    <source>
        <dbReference type="ARBA" id="ARBA00010716"/>
    </source>
</evidence>